<dbReference type="AlphaFoldDB" id="A0A9P2M5A7"/>
<organism evidence="2 3">
    <name type="scientific">Mycobacterium tuberculosis variant africanum K85</name>
    <dbReference type="NCBI Taxonomy" id="611304"/>
    <lineage>
        <taxon>Bacteria</taxon>
        <taxon>Bacillati</taxon>
        <taxon>Actinomycetota</taxon>
        <taxon>Actinomycetes</taxon>
        <taxon>Mycobacteriales</taxon>
        <taxon>Mycobacteriaceae</taxon>
        <taxon>Mycobacterium</taxon>
        <taxon>Mycobacterium tuberculosis complex</taxon>
    </lineage>
</organism>
<sequence>MRRRRPPHVNAPTPCDRGDVRPPGCPASIPGVEVAGGTRARLRVTADGLQALAGRCATLAGELSAAVAPSGAVLPVWGEALDEICSSETLLIVPTPAGVLFTQATAAALGQAARRYAGQDTAAAAALGAVRPWGTH</sequence>
<name>A0A9P2M5A7_MYCTX</name>
<feature type="region of interest" description="Disordered" evidence="1">
    <location>
        <begin position="1"/>
        <end position="21"/>
    </location>
</feature>
<accession>A0A9P2M5A7</accession>
<evidence type="ECO:0000313" key="2">
    <source>
        <dbReference type="EMBL" id="EFD44255.2"/>
    </source>
</evidence>
<reference evidence="3" key="1">
    <citation type="submission" date="2009-03" db="EMBL/GenBank/DDBJ databases">
        <title>The Genome Sequence of Mycobacterium africanum strain K85 (originally listed here as Mycobacterium tuberculosis).</title>
        <authorList>
            <consortium name="The Broad Institute Genome Sequencing Platform"/>
            <person name="Small P."/>
            <person name="Gagneaux S."/>
            <person name="Hopewell P."/>
            <person name="Young S.K."/>
            <person name="Kodira C.D."/>
            <person name="Zeng Q."/>
            <person name="Koehrsen M."/>
            <person name="Alvarado L."/>
            <person name="Berlin A."/>
            <person name="Borenstein D."/>
            <person name="Chen Z."/>
            <person name="Engels R."/>
            <person name="Freedman E."/>
            <person name="Gellesch M."/>
            <person name="Goldberg J."/>
            <person name="Griggs A."/>
            <person name="Gujja S."/>
            <person name="Heiman D."/>
            <person name="Hepburn T."/>
            <person name="Howarth C."/>
            <person name="Jen D."/>
            <person name="Larson L."/>
            <person name="Lewis B."/>
            <person name="Mehta T."/>
            <person name="Park D."/>
            <person name="Pearson M."/>
            <person name="Roberts A."/>
            <person name="Saif S."/>
            <person name="Shea T."/>
            <person name="Shenoy N."/>
            <person name="Sisk P."/>
            <person name="Stolte C."/>
            <person name="Sykes S."/>
            <person name="Walk T."/>
            <person name="White J."/>
            <person name="Yandava C."/>
            <person name="Nusbaum C."/>
            <person name="Galagan J."/>
            <person name="Birren B."/>
        </authorList>
    </citation>
    <scope>NUCLEOTIDE SEQUENCE [LARGE SCALE GENOMIC DNA]</scope>
    <source>
        <strain evidence="3">K85</strain>
    </source>
</reference>
<dbReference type="Proteomes" id="UP000005088">
    <property type="component" value="Unassembled WGS sequence"/>
</dbReference>
<gene>
    <name evidence="2" type="ORF">TBOG_03090</name>
</gene>
<evidence type="ECO:0000313" key="3">
    <source>
        <dbReference type="Proteomes" id="UP000005088"/>
    </source>
</evidence>
<proteinExistence type="predicted"/>
<dbReference type="EMBL" id="GG663503">
    <property type="protein sequence ID" value="EFD44255.2"/>
    <property type="molecule type" value="Genomic_DNA"/>
</dbReference>
<evidence type="ECO:0000256" key="1">
    <source>
        <dbReference type="SAM" id="MobiDB-lite"/>
    </source>
</evidence>
<protein>
    <submittedName>
        <fullName evidence="2">Uncharacterized protein</fullName>
    </submittedName>
</protein>